<evidence type="ECO:0000313" key="1">
    <source>
        <dbReference type="EMBL" id="QEY62474.1"/>
    </source>
</evidence>
<proteinExistence type="predicted"/>
<dbReference type="InterPro" id="IPR036390">
    <property type="entry name" value="WH_DNA-bd_sf"/>
</dbReference>
<gene>
    <name evidence="1" type="ORF">FXN65_10455</name>
</gene>
<dbReference type="AlphaFoldDB" id="A0A5J6QIY6"/>
<protein>
    <recommendedName>
        <fullName evidence="3">Fur family transcriptional regulator</fullName>
    </recommendedName>
</protein>
<reference evidence="1 2" key="1">
    <citation type="submission" date="2019-08" db="EMBL/GenBank/DDBJ databases">
        <title>Whole-genome Sequencing of e-waste polymer degrading bacterium Pseudomonas sp. strain PE08.</title>
        <authorList>
            <person name="Kirdat K."/>
            <person name="Debbarma P."/>
            <person name="Narawade N."/>
            <person name="Suyal D."/>
            <person name="Thorat V."/>
            <person name="Shouche Y."/>
            <person name="Goel R."/>
            <person name="Yadav A."/>
        </authorList>
    </citation>
    <scope>NUCLEOTIDE SEQUENCE [LARGE SCALE GENOMIC DNA]</scope>
    <source>
        <strain evidence="1 2">PE08</strain>
    </source>
</reference>
<dbReference type="RefSeq" id="WP_151133129.1">
    <property type="nucleotide sequence ID" value="NZ_CP043311.1"/>
</dbReference>
<dbReference type="EMBL" id="CP043311">
    <property type="protein sequence ID" value="QEY62474.1"/>
    <property type="molecule type" value="Genomic_DNA"/>
</dbReference>
<dbReference type="SUPFAM" id="SSF46785">
    <property type="entry name" value="Winged helix' DNA-binding domain"/>
    <property type="match status" value="1"/>
</dbReference>
<dbReference type="Proteomes" id="UP000327179">
    <property type="component" value="Chromosome"/>
</dbReference>
<evidence type="ECO:0000313" key="2">
    <source>
        <dbReference type="Proteomes" id="UP000327179"/>
    </source>
</evidence>
<dbReference type="InterPro" id="IPR036388">
    <property type="entry name" value="WH-like_DNA-bd_sf"/>
</dbReference>
<sequence length="115" mass="12397">MESLDLKVERSLPHLDQRLLRQMLQQSGLKTSMPRLKVLEILCLASLEGGNIPSRVLHERLVEAGEPLSLVSVRQVLGRMVGSGLVGALGGSRYGLAPAWEATISAQRPRSSSAA</sequence>
<accession>A0A5J6QIY6</accession>
<evidence type="ECO:0008006" key="3">
    <source>
        <dbReference type="Google" id="ProtNLM"/>
    </source>
</evidence>
<dbReference type="Gene3D" id="1.10.10.10">
    <property type="entry name" value="Winged helix-like DNA-binding domain superfamily/Winged helix DNA-binding domain"/>
    <property type="match status" value="1"/>
</dbReference>
<organism evidence="1 2">
    <name type="scientific">Metapseudomonas lalkuanensis</name>
    <dbReference type="NCBI Taxonomy" id="2604832"/>
    <lineage>
        <taxon>Bacteria</taxon>
        <taxon>Pseudomonadati</taxon>
        <taxon>Pseudomonadota</taxon>
        <taxon>Gammaproteobacteria</taxon>
        <taxon>Pseudomonadales</taxon>
        <taxon>Pseudomonadaceae</taxon>
        <taxon>Metapseudomonas</taxon>
    </lineage>
</organism>
<keyword evidence="2" id="KW-1185">Reference proteome</keyword>
<name>A0A5J6QIY6_9GAMM</name>
<dbReference type="KEGG" id="plal:FXN65_10455"/>